<accession>A0AAP0MCI5</accession>
<dbReference type="GO" id="GO:0002229">
    <property type="term" value="P:defense response to oomycetes"/>
    <property type="evidence" value="ECO:0007669"/>
    <property type="project" value="UniProtKB-ARBA"/>
</dbReference>
<dbReference type="FunFam" id="2.60.120.330:FF:000007">
    <property type="entry name" value="Protein DMR6-like oxygenase 2"/>
    <property type="match status" value="1"/>
</dbReference>
<dbReference type="PROSITE" id="PS51471">
    <property type="entry name" value="FE2OG_OXY"/>
    <property type="match status" value="2"/>
</dbReference>
<dbReference type="InterPro" id="IPR005123">
    <property type="entry name" value="Oxoglu/Fe-dep_dioxygenase_dom"/>
</dbReference>
<dbReference type="Proteomes" id="UP001428341">
    <property type="component" value="Unassembled WGS sequence"/>
</dbReference>
<dbReference type="Pfam" id="PF14226">
    <property type="entry name" value="DIOX_N"/>
    <property type="match status" value="2"/>
</dbReference>
<dbReference type="Pfam" id="PF03171">
    <property type="entry name" value="2OG-FeII_Oxy"/>
    <property type="match status" value="2"/>
</dbReference>
<evidence type="ECO:0000256" key="3">
    <source>
        <dbReference type="ARBA" id="ARBA00022723"/>
    </source>
</evidence>
<dbReference type="InterPro" id="IPR050295">
    <property type="entry name" value="Plant_2OG-oxidoreductases"/>
</dbReference>
<keyword evidence="10" id="KW-1185">Reference proteome</keyword>
<dbReference type="EMBL" id="JBCGBO010000005">
    <property type="protein sequence ID" value="KAK9201523.1"/>
    <property type="molecule type" value="Genomic_DNA"/>
</dbReference>
<comment type="similarity">
    <text evidence="2">Belongs to the iron/ascorbate-dependent oxidoreductase family.</text>
</comment>
<comment type="catalytic activity">
    <reaction evidence="7">
        <text>salicylate + NADH + O2 + H(+) = 2,3-dihydroxybenzoate + NAD(+) + H2O</text>
        <dbReference type="Rhea" id="RHEA:51792"/>
        <dbReference type="ChEBI" id="CHEBI:15377"/>
        <dbReference type="ChEBI" id="CHEBI:15378"/>
        <dbReference type="ChEBI" id="CHEBI:15379"/>
        <dbReference type="ChEBI" id="CHEBI:30762"/>
        <dbReference type="ChEBI" id="CHEBI:36654"/>
        <dbReference type="ChEBI" id="CHEBI:57540"/>
        <dbReference type="ChEBI" id="CHEBI:57945"/>
    </reaction>
</comment>
<comment type="cofactor">
    <cofactor evidence="1">
        <name>L-ascorbate</name>
        <dbReference type="ChEBI" id="CHEBI:38290"/>
    </cofactor>
</comment>
<evidence type="ECO:0000256" key="4">
    <source>
        <dbReference type="ARBA" id="ARBA00022964"/>
    </source>
</evidence>
<name>A0AAP0MCI5_9ROSI</name>
<dbReference type="AlphaFoldDB" id="A0AAP0MCI5"/>
<keyword evidence="4" id="KW-0223">Dioxygenase</keyword>
<dbReference type="InterPro" id="IPR026992">
    <property type="entry name" value="DIOX_N"/>
</dbReference>
<feature type="domain" description="Fe2OG dioxygenase" evidence="8">
    <location>
        <begin position="185"/>
        <end position="286"/>
    </location>
</feature>
<evidence type="ECO:0000313" key="10">
    <source>
        <dbReference type="Proteomes" id="UP001428341"/>
    </source>
</evidence>
<dbReference type="SUPFAM" id="SSF51197">
    <property type="entry name" value="Clavaminate synthase-like"/>
    <property type="match status" value="2"/>
</dbReference>
<evidence type="ECO:0000313" key="9">
    <source>
        <dbReference type="EMBL" id="KAK9201523.1"/>
    </source>
</evidence>
<dbReference type="InterPro" id="IPR044861">
    <property type="entry name" value="IPNS-like_FE2OG_OXY"/>
</dbReference>
<dbReference type="InterPro" id="IPR027443">
    <property type="entry name" value="IPNS-like_sf"/>
</dbReference>
<dbReference type="PANTHER" id="PTHR47991">
    <property type="entry name" value="OXOGLUTARATE/IRON-DEPENDENT DIOXYGENASE"/>
    <property type="match status" value="1"/>
</dbReference>
<evidence type="ECO:0000256" key="5">
    <source>
        <dbReference type="ARBA" id="ARBA00023002"/>
    </source>
</evidence>
<keyword evidence="3" id="KW-0479">Metal-binding</keyword>
<dbReference type="GO" id="GO:0051213">
    <property type="term" value="F:dioxygenase activity"/>
    <property type="evidence" value="ECO:0007669"/>
    <property type="project" value="UniProtKB-KW"/>
</dbReference>
<reference evidence="9 10" key="1">
    <citation type="submission" date="2024-05" db="EMBL/GenBank/DDBJ databases">
        <title>Haplotype-resolved chromosome-level genome assembly of Huyou (Citrus changshanensis).</title>
        <authorList>
            <person name="Miao C."/>
            <person name="Chen W."/>
            <person name="Wu Y."/>
            <person name="Wang L."/>
            <person name="Zhao S."/>
            <person name="Grierson D."/>
            <person name="Xu C."/>
            <person name="Chen K."/>
        </authorList>
    </citation>
    <scope>NUCLEOTIDE SEQUENCE [LARGE SCALE GENOMIC DNA]</scope>
    <source>
        <strain evidence="9">01-14</strain>
        <tissue evidence="9">Leaf</tissue>
    </source>
</reference>
<organism evidence="9 10">
    <name type="scientific">Citrus x changshan-huyou</name>
    <dbReference type="NCBI Taxonomy" id="2935761"/>
    <lineage>
        <taxon>Eukaryota</taxon>
        <taxon>Viridiplantae</taxon>
        <taxon>Streptophyta</taxon>
        <taxon>Embryophyta</taxon>
        <taxon>Tracheophyta</taxon>
        <taxon>Spermatophyta</taxon>
        <taxon>Magnoliopsida</taxon>
        <taxon>eudicotyledons</taxon>
        <taxon>Gunneridae</taxon>
        <taxon>Pentapetalae</taxon>
        <taxon>rosids</taxon>
        <taxon>malvids</taxon>
        <taxon>Sapindales</taxon>
        <taxon>Rutaceae</taxon>
        <taxon>Aurantioideae</taxon>
        <taxon>Citrus</taxon>
    </lineage>
</organism>
<evidence type="ECO:0000256" key="6">
    <source>
        <dbReference type="ARBA" id="ARBA00023004"/>
    </source>
</evidence>
<gene>
    <name evidence="9" type="ORF">WN944_016727</name>
</gene>
<dbReference type="GO" id="GO:0046872">
    <property type="term" value="F:metal ion binding"/>
    <property type="evidence" value="ECO:0007669"/>
    <property type="project" value="UniProtKB-KW"/>
</dbReference>
<evidence type="ECO:0000256" key="1">
    <source>
        <dbReference type="ARBA" id="ARBA00001961"/>
    </source>
</evidence>
<comment type="caution">
    <text evidence="9">The sequence shown here is derived from an EMBL/GenBank/DDBJ whole genome shotgun (WGS) entry which is preliminary data.</text>
</comment>
<feature type="domain" description="Fe2OG dioxygenase" evidence="8">
    <location>
        <begin position="526"/>
        <end position="627"/>
    </location>
</feature>
<keyword evidence="5" id="KW-0560">Oxidoreductase</keyword>
<dbReference type="Gene3D" id="2.60.120.330">
    <property type="entry name" value="B-lactam Antibiotic, Isopenicillin N Synthase, Chain"/>
    <property type="match status" value="2"/>
</dbReference>
<protein>
    <recommendedName>
        <fullName evidence="8">Fe2OG dioxygenase domain-containing protein</fullName>
    </recommendedName>
</protein>
<evidence type="ECO:0000256" key="2">
    <source>
        <dbReference type="ARBA" id="ARBA00008056"/>
    </source>
</evidence>
<evidence type="ECO:0000256" key="7">
    <source>
        <dbReference type="ARBA" id="ARBA00052233"/>
    </source>
</evidence>
<sequence>MEKLVSSWFNVRPLPEAYVFPPEQRPGKLFFPQGKSIPVLDLGGQDRKETIQLIMKASKEFGFFQVTNHGVSKDLIDDTLALAKEFHAMPAEDKICECSKDPDRSCKLYTSSGKYATEEKHYWRDCLIHPSHSFEKYMQFWPAKPVRYREVIGKYSIEVRKLSSKILELLSEGLKLSSGYFSSDLSESPILLINHYPPCPDPSLTLGLARHRDPGVVSIVLQGAVHGLQVFKDEEWIGVEPIPHAFVVNIGYVLQIISNGKLKGAEHRVVTNSTDARTTVSFFVYPSNDSLIEPEKALVNACDPPIYRALKFKDFHVDFLSKSADAEAVQKFISSRKMEKLVSIWSKDQQYLPENYIFPPETRPGKSIIPLCTTIPVIDLSKASDQNRSNTIQQILKASKEFGFFQVIKHEVPPKLINDTMDVFKEFFDMPAEDKVSFYSENPSKTCKLYTSSLSYDREEIHLWRDNLRHPCHPLEECMKLWPEKPTRYREVVGAYSNEAKKLGSIILELIAEGLGLESGYFRNQLSESLLLSINHYPPCPNPSLTLGLVKHRDPNLITILLQGDVCGLQVLKDGEWIGVEPLPNAFVINIGYILQVISNNKLKSVEHRAVTNSKEARTSAALFINPANDCLIEPTKTLTEASNPPIYRAFQYQEFLMDYISNPTRRNQ</sequence>
<proteinExistence type="inferred from homology"/>
<evidence type="ECO:0000259" key="8">
    <source>
        <dbReference type="PROSITE" id="PS51471"/>
    </source>
</evidence>
<keyword evidence="6" id="KW-0408">Iron</keyword>